<dbReference type="InterPro" id="IPR011701">
    <property type="entry name" value="MFS"/>
</dbReference>
<accession>A0A7X5VIQ0</accession>
<gene>
    <name evidence="8" type="ORF">BJY22_007708</name>
</gene>
<feature type="transmembrane region" description="Helical" evidence="6">
    <location>
        <begin position="463"/>
        <end position="481"/>
    </location>
</feature>
<dbReference type="Proteomes" id="UP000555407">
    <property type="component" value="Unassembled WGS sequence"/>
</dbReference>
<dbReference type="PANTHER" id="PTHR42718">
    <property type="entry name" value="MAJOR FACILITATOR SUPERFAMILY MULTIDRUG TRANSPORTER MFSC"/>
    <property type="match status" value="1"/>
</dbReference>
<dbReference type="AlphaFoldDB" id="A0A7X5VIQ0"/>
<comment type="caution">
    <text evidence="8">The sequence shown here is derived from an EMBL/GenBank/DDBJ whole genome shotgun (WGS) entry which is preliminary data.</text>
</comment>
<comment type="subcellular location">
    <subcellularLocation>
        <location evidence="1">Cell membrane</location>
        <topology evidence="1">Multi-pass membrane protein</topology>
    </subcellularLocation>
</comment>
<dbReference type="PROSITE" id="PS50850">
    <property type="entry name" value="MFS"/>
    <property type="match status" value="1"/>
</dbReference>
<feature type="transmembrane region" description="Helical" evidence="6">
    <location>
        <begin position="113"/>
        <end position="131"/>
    </location>
</feature>
<feature type="transmembrane region" description="Helical" evidence="6">
    <location>
        <begin position="233"/>
        <end position="250"/>
    </location>
</feature>
<dbReference type="EMBL" id="JAASRO010000001">
    <property type="protein sequence ID" value="NIK61991.1"/>
    <property type="molecule type" value="Genomic_DNA"/>
</dbReference>
<dbReference type="PANTHER" id="PTHR42718:SF9">
    <property type="entry name" value="MAJOR FACILITATOR SUPERFAMILY MULTIDRUG TRANSPORTER MFSC"/>
    <property type="match status" value="1"/>
</dbReference>
<feature type="transmembrane region" description="Helical" evidence="6">
    <location>
        <begin position="203"/>
        <end position="221"/>
    </location>
</feature>
<feature type="transmembrane region" description="Helical" evidence="6">
    <location>
        <begin position="270"/>
        <end position="294"/>
    </location>
</feature>
<keyword evidence="9" id="KW-1185">Reference proteome</keyword>
<evidence type="ECO:0000256" key="3">
    <source>
        <dbReference type="ARBA" id="ARBA00022692"/>
    </source>
</evidence>
<reference evidence="8 9" key="1">
    <citation type="submission" date="2020-03" db="EMBL/GenBank/DDBJ databases">
        <title>Sequencing the genomes of 1000 actinobacteria strains.</title>
        <authorList>
            <person name="Klenk H.-P."/>
        </authorList>
    </citation>
    <scope>NUCLEOTIDE SEQUENCE [LARGE SCALE GENOMIC DNA]</scope>
    <source>
        <strain evidence="8 9">DSM 45490</strain>
    </source>
</reference>
<evidence type="ECO:0000256" key="5">
    <source>
        <dbReference type="ARBA" id="ARBA00023136"/>
    </source>
</evidence>
<protein>
    <submittedName>
        <fullName evidence="8">MFS family permease</fullName>
    </submittedName>
</protein>
<feature type="transmembrane region" description="Helical" evidence="6">
    <location>
        <begin position="143"/>
        <end position="166"/>
    </location>
</feature>
<dbReference type="CDD" id="cd17321">
    <property type="entry name" value="MFS_MMR_MDR_like"/>
    <property type="match status" value="1"/>
</dbReference>
<keyword evidence="2" id="KW-0813">Transport</keyword>
<feature type="transmembrane region" description="Helical" evidence="6">
    <location>
        <begin position="300"/>
        <end position="323"/>
    </location>
</feature>
<dbReference type="GO" id="GO:0022857">
    <property type="term" value="F:transmembrane transporter activity"/>
    <property type="evidence" value="ECO:0007669"/>
    <property type="project" value="InterPro"/>
</dbReference>
<keyword evidence="3 6" id="KW-0812">Transmembrane</keyword>
<dbReference type="Gene3D" id="1.20.1720.10">
    <property type="entry name" value="Multidrug resistance protein D"/>
    <property type="match status" value="1"/>
</dbReference>
<sequence>MSASGVTSESTARATPLTLPVVLVAVVLVAMSISGTAVALPSIGKDLEASGSPLNWVVAGYNLAFAAMTLVAGSTADRVGRRRVFAVSAVTFALGFLGTAVSPSILVADVTRIVSGAGAAGLMAAGGALLASAYDGAARNRAFALMGTVAGVGIAIGPSLSGLLITATGWRGSFVVFAAIGVLVAAGAGRLRESRSPGGSADWPGSLSFVLALSVLMYAVLEAPALGWRDPRVVVALVVGLLALVAFAALQRRSESPVLAPELTANRGFLGWSLATLTTSIGFLGVLVFLPTYLQVAAGLSPAAAGVAMLLLTTPVLVMPLIAVTLVNRGASPRMLILIALALVVIGNLWLVVLRPDNTVSVTAVPLLLIGVGMGASFGITDGQAMSLVPPDAVGMAAGFLNTLRGAAEALVIAGFSASLLGFLSARLDGDTDHAAAVSSGRLSHEVTSELSAFTWSWQMTQLGVSALCLVLSGIVARLILSRRPSL</sequence>
<evidence type="ECO:0000256" key="2">
    <source>
        <dbReference type="ARBA" id="ARBA00022448"/>
    </source>
</evidence>
<dbReference type="GO" id="GO:0005886">
    <property type="term" value="C:plasma membrane"/>
    <property type="evidence" value="ECO:0007669"/>
    <property type="project" value="UniProtKB-SubCell"/>
</dbReference>
<dbReference type="Pfam" id="PF07690">
    <property type="entry name" value="MFS_1"/>
    <property type="match status" value="1"/>
</dbReference>
<keyword evidence="4 6" id="KW-1133">Transmembrane helix</keyword>
<feature type="transmembrane region" description="Helical" evidence="6">
    <location>
        <begin position="406"/>
        <end position="426"/>
    </location>
</feature>
<evidence type="ECO:0000259" key="7">
    <source>
        <dbReference type="PROSITE" id="PS50850"/>
    </source>
</evidence>
<dbReference type="InterPro" id="IPR020846">
    <property type="entry name" value="MFS_dom"/>
</dbReference>
<feature type="transmembrane region" description="Helical" evidence="6">
    <location>
        <begin position="54"/>
        <end position="72"/>
    </location>
</feature>
<evidence type="ECO:0000313" key="9">
    <source>
        <dbReference type="Proteomes" id="UP000555407"/>
    </source>
</evidence>
<evidence type="ECO:0000256" key="6">
    <source>
        <dbReference type="SAM" id="Phobius"/>
    </source>
</evidence>
<feature type="domain" description="Major facilitator superfamily (MFS) profile" evidence="7">
    <location>
        <begin position="18"/>
        <end position="485"/>
    </location>
</feature>
<name>A0A7X5VIQ0_9ACTN</name>
<feature type="transmembrane region" description="Helical" evidence="6">
    <location>
        <begin position="84"/>
        <end position="107"/>
    </location>
</feature>
<evidence type="ECO:0000313" key="8">
    <source>
        <dbReference type="EMBL" id="NIK61991.1"/>
    </source>
</evidence>
<dbReference type="InterPro" id="IPR036259">
    <property type="entry name" value="MFS_trans_sf"/>
</dbReference>
<evidence type="ECO:0000256" key="4">
    <source>
        <dbReference type="ARBA" id="ARBA00022989"/>
    </source>
</evidence>
<dbReference type="SUPFAM" id="SSF103473">
    <property type="entry name" value="MFS general substrate transporter"/>
    <property type="match status" value="1"/>
</dbReference>
<feature type="transmembrane region" description="Helical" evidence="6">
    <location>
        <begin position="335"/>
        <end position="354"/>
    </location>
</feature>
<dbReference type="Gene3D" id="1.20.1250.20">
    <property type="entry name" value="MFS general substrate transporter like domains"/>
    <property type="match status" value="1"/>
</dbReference>
<feature type="transmembrane region" description="Helical" evidence="6">
    <location>
        <begin position="21"/>
        <end position="42"/>
    </location>
</feature>
<evidence type="ECO:0000256" key="1">
    <source>
        <dbReference type="ARBA" id="ARBA00004651"/>
    </source>
</evidence>
<proteinExistence type="predicted"/>
<keyword evidence="5 6" id="KW-0472">Membrane</keyword>
<dbReference type="PRINTS" id="PR01036">
    <property type="entry name" value="TCRTETB"/>
</dbReference>
<feature type="transmembrane region" description="Helical" evidence="6">
    <location>
        <begin position="360"/>
        <end position="380"/>
    </location>
</feature>
<dbReference type="RefSeq" id="WP_202891457.1">
    <property type="nucleotide sequence ID" value="NZ_JAASRO010000001.1"/>
</dbReference>
<feature type="transmembrane region" description="Helical" evidence="6">
    <location>
        <begin position="172"/>
        <end position="191"/>
    </location>
</feature>
<organism evidence="8 9">
    <name type="scientific">Kribbella shirazensis</name>
    <dbReference type="NCBI Taxonomy" id="1105143"/>
    <lineage>
        <taxon>Bacteria</taxon>
        <taxon>Bacillati</taxon>
        <taxon>Actinomycetota</taxon>
        <taxon>Actinomycetes</taxon>
        <taxon>Propionibacteriales</taxon>
        <taxon>Kribbellaceae</taxon>
        <taxon>Kribbella</taxon>
    </lineage>
</organism>